<keyword evidence="1" id="KW-0472">Membrane</keyword>
<keyword evidence="2" id="KW-0732">Signal</keyword>
<name>A0AAE3KG41_9PSEU</name>
<keyword evidence="1" id="KW-1133">Transmembrane helix</keyword>
<feature type="signal peptide" evidence="2">
    <location>
        <begin position="1"/>
        <end position="40"/>
    </location>
</feature>
<keyword evidence="4" id="KW-1185">Reference proteome</keyword>
<keyword evidence="1" id="KW-0812">Transmembrane</keyword>
<comment type="caution">
    <text evidence="3">The sequence shown here is derived from an EMBL/GenBank/DDBJ whole genome shotgun (WGS) entry which is preliminary data.</text>
</comment>
<evidence type="ECO:0000313" key="4">
    <source>
        <dbReference type="Proteomes" id="UP001206128"/>
    </source>
</evidence>
<gene>
    <name evidence="3" type="ORF">LX83_002508</name>
</gene>
<evidence type="ECO:0000313" key="3">
    <source>
        <dbReference type="EMBL" id="MCP2165650.1"/>
    </source>
</evidence>
<evidence type="ECO:0008006" key="5">
    <source>
        <dbReference type="Google" id="ProtNLM"/>
    </source>
</evidence>
<protein>
    <recommendedName>
        <fullName evidence="5">Secreted protein</fullName>
    </recommendedName>
</protein>
<organism evidence="3 4">
    <name type="scientific">Goodfellowiella coeruleoviolacea</name>
    <dbReference type="NCBI Taxonomy" id="334858"/>
    <lineage>
        <taxon>Bacteria</taxon>
        <taxon>Bacillati</taxon>
        <taxon>Actinomycetota</taxon>
        <taxon>Actinomycetes</taxon>
        <taxon>Pseudonocardiales</taxon>
        <taxon>Pseudonocardiaceae</taxon>
        <taxon>Goodfellowiella</taxon>
    </lineage>
</organism>
<sequence length="89" mass="9105">MKTVHAPTTGRTIRHRLRSVIAIAGTLVVLLLTGSAFAHAAPAETTHQASVAASHSNWDIVVGGMAAMAMLATAGAVLWAAAKGRHAEP</sequence>
<evidence type="ECO:0000256" key="2">
    <source>
        <dbReference type="SAM" id="SignalP"/>
    </source>
</evidence>
<reference evidence="3" key="1">
    <citation type="submission" date="2022-06" db="EMBL/GenBank/DDBJ databases">
        <title>Genomic Encyclopedia of Archaeal and Bacterial Type Strains, Phase II (KMG-II): from individual species to whole genera.</title>
        <authorList>
            <person name="Goeker M."/>
        </authorList>
    </citation>
    <scope>NUCLEOTIDE SEQUENCE</scope>
    <source>
        <strain evidence="3">DSM 43935</strain>
    </source>
</reference>
<accession>A0AAE3KG41</accession>
<feature type="chain" id="PRO_5042096211" description="Secreted protein" evidence="2">
    <location>
        <begin position="41"/>
        <end position="89"/>
    </location>
</feature>
<evidence type="ECO:0000256" key="1">
    <source>
        <dbReference type="SAM" id="Phobius"/>
    </source>
</evidence>
<dbReference type="Proteomes" id="UP001206128">
    <property type="component" value="Unassembled WGS sequence"/>
</dbReference>
<dbReference type="AlphaFoldDB" id="A0AAE3KG41"/>
<proteinExistence type="predicted"/>
<feature type="transmembrane region" description="Helical" evidence="1">
    <location>
        <begin position="60"/>
        <end position="82"/>
    </location>
</feature>
<dbReference type="EMBL" id="JAMTCK010000005">
    <property type="protein sequence ID" value="MCP2165650.1"/>
    <property type="molecule type" value="Genomic_DNA"/>
</dbReference>
<dbReference type="RefSeq" id="WP_253770652.1">
    <property type="nucleotide sequence ID" value="NZ_JAMTCK010000005.1"/>
</dbReference>